<dbReference type="InterPro" id="IPR012429">
    <property type="entry name" value="HGSNAT_cat"/>
</dbReference>
<feature type="transmembrane region" description="Helical" evidence="1">
    <location>
        <begin position="291"/>
        <end position="311"/>
    </location>
</feature>
<protein>
    <recommendedName>
        <fullName evidence="2">Heparan-alpha-glucosaminide N-acetyltransferase catalytic domain-containing protein</fullName>
    </recommendedName>
</protein>
<organism evidence="3">
    <name type="scientific">marine sediment metagenome</name>
    <dbReference type="NCBI Taxonomy" id="412755"/>
    <lineage>
        <taxon>unclassified sequences</taxon>
        <taxon>metagenomes</taxon>
        <taxon>ecological metagenomes</taxon>
    </lineage>
</organism>
<feature type="domain" description="Heparan-alpha-glucosaminide N-acetyltransferase catalytic" evidence="2">
    <location>
        <begin position="3"/>
        <end position="205"/>
    </location>
</feature>
<feature type="transmembrane region" description="Helical" evidence="1">
    <location>
        <begin position="113"/>
        <end position="133"/>
    </location>
</feature>
<evidence type="ECO:0000313" key="3">
    <source>
        <dbReference type="EMBL" id="KKM87614.1"/>
    </source>
</evidence>
<dbReference type="EMBL" id="LAZR01007077">
    <property type="protein sequence ID" value="KKM87614.1"/>
    <property type="molecule type" value="Genomic_DNA"/>
</dbReference>
<keyword evidence="1" id="KW-0812">Transmembrane</keyword>
<feature type="transmembrane region" description="Helical" evidence="1">
    <location>
        <begin position="140"/>
        <end position="161"/>
    </location>
</feature>
<sequence>MKRLKSLDMVRGLAMLYMIVGHMITWWPVSEEKWIFISYVSIFSTLGAVGFTFISGISTMISYRNRIIKVDKDENYSFSQVKYEHLFRAAFIIVLGIIYNIIVSIMFRNPSLIWTWFILLTIGVCLFMSWPLLKTSITFRIIIGALIWIFNQIILVLLTPFEGQFNLFGILYHILYNSIDQNIILSFFTLFLIGTVIGDIIYDFSLIDNELEKRKAVKKKLLFPSLLIGTILIVISFYFLLPVLFTEEILSIKSNLWWLMYSLGTELIFISIFITVDVYELFKPERSYRFFYYFSYYSLTAYLLQNINYFFFYQSLYWYNLWFFILITVILYGIFLRFCHNKWGPILSLKIQIGRLASGATRRIMNKTKDTYCE</sequence>
<feature type="transmembrane region" description="Helical" evidence="1">
    <location>
        <begin position="222"/>
        <end position="245"/>
    </location>
</feature>
<feature type="transmembrane region" description="Helical" evidence="1">
    <location>
        <begin position="86"/>
        <end position="107"/>
    </location>
</feature>
<gene>
    <name evidence="3" type="ORF">LCGC14_1267130</name>
</gene>
<feature type="transmembrane region" description="Helical" evidence="1">
    <location>
        <begin position="317"/>
        <end position="339"/>
    </location>
</feature>
<evidence type="ECO:0000259" key="2">
    <source>
        <dbReference type="Pfam" id="PF07786"/>
    </source>
</evidence>
<keyword evidence="1" id="KW-1133">Transmembrane helix</keyword>
<dbReference type="Pfam" id="PF07786">
    <property type="entry name" value="HGSNAT_cat"/>
    <property type="match status" value="1"/>
</dbReference>
<dbReference type="AlphaFoldDB" id="A0A0F9KZ80"/>
<feature type="transmembrane region" description="Helical" evidence="1">
    <location>
        <begin position="35"/>
        <end position="57"/>
    </location>
</feature>
<evidence type="ECO:0000256" key="1">
    <source>
        <dbReference type="SAM" id="Phobius"/>
    </source>
</evidence>
<comment type="caution">
    <text evidence="3">The sequence shown here is derived from an EMBL/GenBank/DDBJ whole genome shotgun (WGS) entry which is preliminary data.</text>
</comment>
<reference evidence="3" key="1">
    <citation type="journal article" date="2015" name="Nature">
        <title>Complex archaea that bridge the gap between prokaryotes and eukaryotes.</title>
        <authorList>
            <person name="Spang A."/>
            <person name="Saw J.H."/>
            <person name="Jorgensen S.L."/>
            <person name="Zaremba-Niedzwiedzka K."/>
            <person name="Martijn J."/>
            <person name="Lind A.E."/>
            <person name="van Eijk R."/>
            <person name="Schleper C."/>
            <person name="Guy L."/>
            <person name="Ettema T.J."/>
        </authorList>
    </citation>
    <scope>NUCLEOTIDE SEQUENCE</scope>
</reference>
<proteinExistence type="predicted"/>
<feature type="transmembrane region" description="Helical" evidence="1">
    <location>
        <begin position="181"/>
        <end position="202"/>
    </location>
</feature>
<feature type="transmembrane region" description="Helical" evidence="1">
    <location>
        <begin position="12"/>
        <end position="29"/>
    </location>
</feature>
<name>A0A0F9KZ80_9ZZZZ</name>
<keyword evidence="1" id="KW-0472">Membrane</keyword>
<accession>A0A0F9KZ80</accession>
<feature type="transmembrane region" description="Helical" evidence="1">
    <location>
        <begin position="257"/>
        <end position="279"/>
    </location>
</feature>